<proteinExistence type="predicted"/>
<dbReference type="AlphaFoldDB" id="A0A2N6NVP5"/>
<evidence type="ECO:0000313" key="1">
    <source>
        <dbReference type="EMBL" id="PMB71345.1"/>
    </source>
</evidence>
<sequence>MAANEEEDDDANATIDPRFLTMSFPPSVELISGYSNGPAPALQAHELQTELNLRHDQDDTGPAATRQTMLVNVESTHY</sequence>
<comment type="caution">
    <text evidence="1">The sequence shown here is derived from an EMBL/GenBank/DDBJ whole genome shotgun (WGS) entry which is preliminary data.</text>
</comment>
<organism evidence="1 2">
    <name type="scientific">Beauveria bassiana</name>
    <name type="common">White muscardine disease fungus</name>
    <name type="synonym">Tritirachium shiotae</name>
    <dbReference type="NCBI Taxonomy" id="176275"/>
    <lineage>
        <taxon>Eukaryota</taxon>
        <taxon>Fungi</taxon>
        <taxon>Dikarya</taxon>
        <taxon>Ascomycota</taxon>
        <taxon>Pezizomycotina</taxon>
        <taxon>Sordariomycetes</taxon>
        <taxon>Hypocreomycetidae</taxon>
        <taxon>Hypocreales</taxon>
        <taxon>Cordycipitaceae</taxon>
        <taxon>Beauveria</taxon>
    </lineage>
</organism>
<dbReference type="EMBL" id="MRVG01000003">
    <property type="protein sequence ID" value="PMB71345.1"/>
    <property type="molecule type" value="Genomic_DNA"/>
</dbReference>
<gene>
    <name evidence="1" type="ORF">BM221_003812</name>
</gene>
<accession>A0A2N6NVP5</accession>
<protein>
    <submittedName>
        <fullName evidence="1">Uncharacterized protein</fullName>
    </submittedName>
</protein>
<evidence type="ECO:0000313" key="2">
    <source>
        <dbReference type="Proteomes" id="UP000235728"/>
    </source>
</evidence>
<dbReference type="Proteomes" id="UP000235728">
    <property type="component" value="Unassembled WGS sequence"/>
</dbReference>
<reference evidence="1 2" key="1">
    <citation type="journal article" date="2016" name="Appl. Microbiol. Biotechnol.">
        <title>Characterization of T-DNA insertion mutants with decreased virulence in the entomopathogenic fungus Beauveria bassiana JEF-007.</title>
        <authorList>
            <person name="Kim S."/>
            <person name="Lee S.J."/>
            <person name="Nai Y.S."/>
            <person name="Yu J.S."/>
            <person name="Lee M.R."/>
            <person name="Yang Y.T."/>
            <person name="Kim J.S."/>
        </authorList>
    </citation>
    <scope>NUCLEOTIDE SEQUENCE [LARGE SCALE GENOMIC DNA]</scope>
    <source>
        <strain evidence="1 2">JEF-007</strain>
    </source>
</reference>
<name>A0A2N6NVP5_BEABA</name>